<feature type="signal peptide" evidence="1">
    <location>
        <begin position="1"/>
        <end position="20"/>
    </location>
</feature>
<organism evidence="3 4">
    <name type="scientific">Maribacter luteus</name>
    <dbReference type="NCBI Taxonomy" id="2594478"/>
    <lineage>
        <taxon>Bacteria</taxon>
        <taxon>Pseudomonadati</taxon>
        <taxon>Bacteroidota</taxon>
        <taxon>Flavobacteriia</taxon>
        <taxon>Flavobacteriales</taxon>
        <taxon>Flavobacteriaceae</taxon>
        <taxon>Maribacter</taxon>
    </lineage>
</organism>
<feature type="chain" id="PRO_5026046500" evidence="1">
    <location>
        <begin position="21"/>
        <end position="261"/>
    </location>
</feature>
<evidence type="ECO:0000313" key="3">
    <source>
        <dbReference type="EMBL" id="MRX66067.1"/>
    </source>
</evidence>
<proteinExistence type="predicted"/>
<name>A0A6I2MT85_9FLAO</name>
<dbReference type="SUPFAM" id="SSF53474">
    <property type="entry name" value="alpha/beta-Hydrolases"/>
    <property type="match status" value="1"/>
</dbReference>
<reference evidence="3 4" key="1">
    <citation type="submission" date="2019-11" db="EMBL/GenBank/DDBJ databases">
        <title>Maribacter lutea sp. nov., a marine bacterium isolated from intertidal sand.</title>
        <authorList>
            <person name="Liu A."/>
        </authorList>
    </citation>
    <scope>NUCLEOTIDE SEQUENCE [LARGE SCALE GENOMIC DNA]</scope>
    <source>
        <strain evidence="3 4">RZ05</strain>
    </source>
</reference>
<dbReference type="OrthoDB" id="9780932at2"/>
<dbReference type="InterPro" id="IPR029058">
    <property type="entry name" value="AB_hydrolase_fold"/>
</dbReference>
<dbReference type="InterPro" id="IPR000073">
    <property type="entry name" value="AB_hydrolase_1"/>
</dbReference>
<comment type="caution">
    <text evidence="3">The sequence shown here is derived from an EMBL/GenBank/DDBJ whole genome shotgun (WGS) entry which is preliminary data.</text>
</comment>
<dbReference type="EMBL" id="WKJH01000030">
    <property type="protein sequence ID" value="MRX66067.1"/>
    <property type="molecule type" value="Genomic_DNA"/>
</dbReference>
<accession>A0A6I2MT85</accession>
<dbReference type="PANTHER" id="PTHR43798">
    <property type="entry name" value="MONOACYLGLYCEROL LIPASE"/>
    <property type="match status" value="1"/>
</dbReference>
<evidence type="ECO:0000259" key="2">
    <source>
        <dbReference type="Pfam" id="PF00561"/>
    </source>
</evidence>
<evidence type="ECO:0000313" key="4">
    <source>
        <dbReference type="Proteomes" id="UP000443153"/>
    </source>
</evidence>
<dbReference type="Gene3D" id="3.40.50.1820">
    <property type="entry name" value="alpha/beta hydrolase"/>
    <property type="match status" value="1"/>
</dbReference>
<gene>
    <name evidence="3" type="ORF">GJ691_18090</name>
</gene>
<dbReference type="InterPro" id="IPR050266">
    <property type="entry name" value="AB_hydrolase_sf"/>
</dbReference>
<dbReference type="GO" id="GO:0016787">
    <property type="term" value="F:hydrolase activity"/>
    <property type="evidence" value="ECO:0007669"/>
    <property type="project" value="UniProtKB-KW"/>
</dbReference>
<dbReference type="RefSeq" id="WP_154369509.1">
    <property type="nucleotide sequence ID" value="NZ_WKJH01000030.1"/>
</dbReference>
<evidence type="ECO:0000256" key="1">
    <source>
        <dbReference type="SAM" id="SignalP"/>
    </source>
</evidence>
<sequence length="261" mass="29174">MVAIRMVFFFLLCLGLDLSAQTSQFNSFDGSKIVYTDEGEGKPILLVHGFINTRKSWENTALKKDLLAKGYRVIIPDLRGNGDSDKPKGERAYANGAEIKDLILLMDHLKIKRYKAIGYSRGSIVLAKLLTTDKRIKKAVLGGMGVDFTNPDWDRRRMFAKAFAGETNEITQGAVDYARSIHADLLSLHLQQKHQPVTSLRELGAIRKRILIITGDQDADNGNPEKLQRALPRAELQIVEGDHNGTYKTKGFSKAIIDFLD</sequence>
<dbReference type="Proteomes" id="UP000443153">
    <property type="component" value="Unassembled WGS sequence"/>
</dbReference>
<keyword evidence="3" id="KW-0378">Hydrolase</keyword>
<keyword evidence="4" id="KW-1185">Reference proteome</keyword>
<protein>
    <submittedName>
        <fullName evidence="3">Alpha/beta fold hydrolase</fullName>
    </submittedName>
</protein>
<dbReference type="AlphaFoldDB" id="A0A6I2MT85"/>
<feature type="domain" description="AB hydrolase-1" evidence="2">
    <location>
        <begin position="42"/>
        <end position="155"/>
    </location>
</feature>
<dbReference type="Pfam" id="PF00561">
    <property type="entry name" value="Abhydrolase_1"/>
    <property type="match status" value="1"/>
</dbReference>
<keyword evidence="1" id="KW-0732">Signal</keyword>